<evidence type="ECO:0000313" key="13">
    <source>
        <dbReference type="Proteomes" id="UP000682892"/>
    </source>
</evidence>
<dbReference type="InterPro" id="IPR000504">
    <property type="entry name" value="RRM_dom"/>
</dbReference>
<name>Q16R52_AEDAE</name>
<feature type="zinc finger region" description="C3H1-type" evidence="7">
    <location>
        <begin position="183"/>
        <end position="211"/>
    </location>
</feature>
<reference evidence="12" key="2">
    <citation type="journal article" date="2007" name="Science">
        <title>Genome sequence of Aedes aegypti, a major arbovirus vector.</title>
        <authorList>
            <person name="Nene V."/>
            <person name="Wortman J.R."/>
            <person name="Lawson D."/>
            <person name="Haas B."/>
            <person name="Kodira C."/>
            <person name="Tu Z.J."/>
            <person name="Loftus B."/>
            <person name="Xi Z."/>
            <person name="Megy K."/>
            <person name="Grabherr M."/>
            <person name="Ren Q."/>
            <person name="Zdobnov E.M."/>
            <person name="Lobo N.F."/>
            <person name="Campbell K.S."/>
            <person name="Brown S.E."/>
            <person name="Bonaldo M.F."/>
            <person name="Zhu J."/>
            <person name="Sinkins S.P."/>
            <person name="Hogenkamp D.G."/>
            <person name="Amedeo P."/>
            <person name="Arensburger P."/>
            <person name="Atkinson P.W."/>
            <person name="Bidwell S."/>
            <person name="Biedler J."/>
            <person name="Birney E."/>
            <person name="Bruggner R.V."/>
            <person name="Costas J."/>
            <person name="Coy M.R."/>
            <person name="Crabtree J."/>
            <person name="Crawford M."/>
            <person name="Debruyn B."/>
            <person name="Decaprio D."/>
            <person name="Eiglmeier K."/>
            <person name="Eisenstadt E."/>
            <person name="El-Dorry H."/>
            <person name="Gelbart W.M."/>
            <person name="Gomes S.L."/>
            <person name="Hammond M."/>
            <person name="Hannick L.I."/>
            <person name="Hogan J.R."/>
            <person name="Holmes M.H."/>
            <person name="Jaffe D."/>
            <person name="Johnston J.S."/>
            <person name="Kennedy R.C."/>
            <person name="Koo H."/>
            <person name="Kravitz S."/>
            <person name="Kriventseva E.V."/>
            <person name="Kulp D."/>
            <person name="Labutti K."/>
            <person name="Lee E."/>
            <person name="Li S."/>
            <person name="Lovin D.D."/>
            <person name="Mao C."/>
            <person name="Mauceli E."/>
            <person name="Menck C.F."/>
            <person name="Miller J.R."/>
            <person name="Montgomery P."/>
            <person name="Mori A."/>
            <person name="Nascimento A.L."/>
            <person name="Naveira H.F."/>
            <person name="Nusbaum C."/>
            <person name="O'leary S."/>
            <person name="Orvis J."/>
            <person name="Pertea M."/>
            <person name="Quesneville H."/>
            <person name="Reidenbach K.R."/>
            <person name="Rogers Y.H."/>
            <person name="Roth C.W."/>
            <person name="Schneider J.R."/>
            <person name="Schatz M."/>
            <person name="Shumway M."/>
            <person name="Stanke M."/>
            <person name="Stinson E.O."/>
            <person name="Tubio J.M."/>
            <person name="Vanzee J.P."/>
            <person name="Verjovski-Almeida S."/>
            <person name="Werner D."/>
            <person name="White O."/>
            <person name="Wyder S."/>
            <person name="Zeng Q."/>
            <person name="Zhao Q."/>
            <person name="Zhao Y."/>
            <person name="Hill C.A."/>
            <person name="Raikhel A.S."/>
            <person name="Soares M.B."/>
            <person name="Knudson D.L."/>
            <person name="Lee N.H."/>
            <person name="Galagan J."/>
            <person name="Salzberg S.L."/>
            <person name="Paulsen I.T."/>
            <person name="Dimopoulos G."/>
            <person name="Collins F.H."/>
            <person name="Birren B."/>
            <person name="Fraser-Liggett C.M."/>
            <person name="Severson D.W."/>
        </authorList>
    </citation>
    <scope>NUCLEOTIDE SEQUENCE [LARGE SCALE GENOMIC DNA]</scope>
    <source>
        <strain evidence="12">Liverpool</strain>
    </source>
</reference>
<feature type="zinc finger region" description="C3H1-type" evidence="7">
    <location>
        <begin position="324"/>
        <end position="350"/>
    </location>
</feature>
<evidence type="ECO:0000256" key="4">
    <source>
        <dbReference type="ARBA" id="ARBA00022833"/>
    </source>
</evidence>
<dbReference type="OMA" id="REYKDDH"/>
<feature type="compositionally biased region" description="Basic and acidic residues" evidence="9">
    <location>
        <begin position="427"/>
        <end position="436"/>
    </location>
</feature>
<gene>
    <name evidence="12" type="ORF">AaeL_AAEL011071</name>
</gene>
<keyword evidence="8" id="KW-0175">Coiled coil</keyword>
<dbReference type="GO" id="GO:0000398">
    <property type="term" value="P:mRNA splicing, via spliceosome"/>
    <property type="evidence" value="ECO:0007669"/>
    <property type="project" value="InterPro"/>
</dbReference>
<dbReference type="HOGENOM" id="CLU_029117_0_1_1"/>
<reference evidence="12" key="1">
    <citation type="submission" date="2005-10" db="EMBL/GenBank/DDBJ databases">
        <authorList>
            <person name="Loftus B.J."/>
            <person name="Nene V.M."/>
            <person name="Hannick L.I."/>
            <person name="Bidwell S."/>
            <person name="Haas B."/>
            <person name="Amedeo P."/>
            <person name="Orvis J."/>
            <person name="Wortman J.R."/>
            <person name="White O.R."/>
            <person name="Salzberg S."/>
            <person name="Shumway M."/>
            <person name="Koo H."/>
            <person name="Zhao Y."/>
            <person name="Holmes M."/>
            <person name="Miller J."/>
            <person name="Schatz M."/>
            <person name="Pop M."/>
            <person name="Pai G."/>
            <person name="Utterback T."/>
            <person name="Rogers Y.-H."/>
            <person name="Kravitz S."/>
            <person name="Fraser C.M."/>
        </authorList>
    </citation>
    <scope>NUCLEOTIDE SEQUENCE</scope>
    <source>
        <strain evidence="12">Liverpool</strain>
    </source>
</reference>
<keyword evidence="2" id="KW-0677">Repeat</keyword>
<dbReference type="PaxDb" id="7159-AAEL011071-PA"/>
<feature type="domain" description="RRM" evidence="10">
    <location>
        <begin position="237"/>
        <end position="321"/>
    </location>
</feature>
<dbReference type="SMART" id="SM00356">
    <property type="entry name" value="ZnF_C3H1"/>
    <property type="match status" value="2"/>
</dbReference>
<dbReference type="VEuPathDB" id="VectorBase:AAEL011071"/>
<dbReference type="GO" id="GO:0089701">
    <property type="term" value="C:U2AF complex"/>
    <property type="evidence" value="ECO:0007669"/>
    <property type="project" value="InterPro"/>
</dbReference>
<evidence type="ECO:0000256" key="8">
    <source>
        <dbReference type="SAM" id="Coils"/>
    </source>
</evidence>
<dbReference type="GO" id="GO:0008270">
    <property type="term" value="F:zinc ion binding"/>
    <property type="evidence" value="ECO:0007669"/>
    <property type="project" value="UniProtKB-KW"/>
</dbReference>
<dbReference type="AlphaFoldDB" id="Q16R52"/>
<dbReference type="InterPro" id="IPR000571">
    <property type="entry name" value="Znf_CCCH"/>
</dbReference>
<feature type="domain" description="C3H1-type" evidence="11">
    <location>
        <begin position="324"/>
        <end position="350"/>
    </location>
</feature>
<evidence type="ECO:0000256" key="2">
    <source>
        <dbReference type="ARBA" id="ARBA00022737"/>
    </source>
</evidence>
<dbReference type="InterPro" id="IPR009145">
    <property type="entry name" value="U2AF_small"/>
</dbReference>
<dbReference type="PRINTS" id="PR01848">
    <property type="entry name" value="U2AUXFACTOR"/>
</dbReference>
<feature type="region of interest" description="Disordered" evidence="9">
    <location>
        <begin position="396"/>
        <end position="509"/>
    </location>
</feature>
<evidence type="ECO:0000259" key="11">
    <source>
        <dbReference type="PROSITE" id="PS50103"/>
    </source>
</evidence>
<dbReference type="SUPFAM" id="SSF54928">
    <property type="entry name" value="RNA-binding domain, RBD"/>
    <property type="match status" value="1"/>
</dbReference>
<evidence type="ECO:0000256" key="1">
    <source>
        <dbReference type="ARBA" id="ARBA00022723"/>
    </source>
</evidence>
<dbReference type="GO" id="GO:0003723">
    <property type="term" value="F:RNA binding"/>
    <property type="evidence" value="ECO:0007669"/>
    <property type="project" value="UniProtKB-UniRule"/>
</dbReference>
<dbReference type="PANTHER" id="PTHR12620">
    <property type="entry name" value="U2 SNRNP AUXILIARY FACTOR, SMALL SUBUNIT"/>
    <property type="match status" value="1"/>
</dbReference>
<feature type="domain" description="C3H1-type" evidence="11">
    <location>
        <begin position="183"/>
        <end position="211"/>
    </location>
</feature>
<keyword evidence="4 7" id="KW-0862">Zinc</keyword>
<dbReference type="Pfam" id="PF00076">
    <property type="entry name" value="RRM_1"/>
    <property type="match status" value="1"/>
</dbReference>
<evidence type="ECO:0000256" key="6">
    <source>
        <dbReference type="PROSITE-ProRule" id="PRU00176"/>
    </source>
</evidence>
<organism evidence="12 13">
    <name type="scientific">Aedes aegypti</name>
    <name type="common">Yellowfever mosquito</name>
    <name type="synonym">Culex aegypti</name>
    <dbReference type="NCBI Taxonomy" id="7159"/>
    <lineage>
        <taxon>Eukaryota</taxon>
        <taxon>Metazoa</taxon>
        <taxon>Ecdysozoa</taxon>
        <taxon>Arthropoda</taxon>
        <taxon>Hexapoda</taxon>
        <taxon>Insecta</taxon>
        <taxon>Pterygota</taxon>
        <taxon>Neoptera</taxon>
        <taxon>Endopterygota</taxon>
        <taxon>Diptera</taxon>
        <taxon>Nematocera</taxon>
        <taxon>Culicoidea</taxon>
        <taxon>Culicidae</taxon>
        <taxon>Culicinae</taxon>
        <taxon>Aedini</taxon>
        <taxon>Aedes</taxon>
        <taxon>Stegomyia</taxon>
    </lineage>
</organism>
<keyword evidence="5 6" id="KW-0694">RNA-binding</keyword>
<evidence type="ECO:0000256" key="7">
    <source>
        <dbReference type="PROSITE-ProRule" id="PRU00723"/>
    </source>
</evidence>
<dbReference type="InterPro" id="IPR012677">
    <property type="entry name" value="Nucleotide-bd_a/b_plait_sf"/>
</dbReference>
<keyword evidence="3 7" id="KW-0863">Zinc-finger</keyword>
<evidence type="ECO:0000256" key="3">
    <source>
        <dbReference type="ARBA" id="ARBA00022771"/>
    </source>
</evidence>
<reference evidence="12" key="3">
    <citation type="submission" date="2012-09" db="EMBL/GenBank/DDBJ databases">
        <authorList>
            <consortium name="VectorBase"/>
        </authorList>
    </citation>
    <scope>NUCLEOTIDE SEQUENCE</scope>
    <source>
        <strain evidence="12">Liverpool</strain>
    </source>
</reference>
<evidence type="ECO:0000256" key="5">
    <source>
        <dbReference type="ARBA" id="ARBA00022884"/>
    </source>
</evidence>
<keyword evidence="1 7" id="KW-0479">Metal-binding</keyword>
<dbReference type="PROSITE" id="PS50102">
    <property type="entry name" value="RRM"/>
    <property type="match status" value="1"/>
</dbReference>
<evidence type="ECO:0000256" key="9">
    <source>
        <dbReference type="SAM" id="MobiDB-lite"/>
    </source>
</evidence>
<evidence type="ECO:0000259" key="10">
    <source>
        <dbReference type="PROSITE" id="PS50102"/>
    </source>
</evidence>
<sequence>MAMKYTDKGLSSGFMGSNDLFLGSRKQWRKYIKKTRRKKIRQKLAQHRDAAEAKAEALRLADPDYVMYLREREQLERMASEWEEERRRFENALWLDREKEAQSLFAEKRQKLEEEQRDEKEKRDRIRKEFEEMEMKAKAAKAEKERLLQEFLKKQQERERMFAEYLVGIDDHLPVLRESSHSRPDRNPCVFFGKVGACRFGVRCSSDHAIPGLSELLLLPNFFAHPALDHQQHPEYGLDSSIEFDDDELYRSYTEFFMDVIEEFESFGPISGFFVTRNFEPHLRGNVYVQYEKVRDAAKAYQRMNGRFYASKQLRVEFRAPIVWTAAVCGLFERSRCQKGKSCNYLHLLVNPVAKYRYDHFKELQSARQSQRQSQRSQLIERSWDDVDIPAKQRANWRWSETPEVEQPSHKSRSTSTTSGLRKNRSRSRESADSSRNRSSSSRRSRSRNRSRHRSRERDRREEKQKRHSRSRSRSPERKKSKTKKKKRNRSRSRSSRTSREKSKKKSTK</sequence>
<evidence type="ECO:0000313" key="12">
    <source>
        <dbReference type="EMBL" id="EAT36881.1"/>
    </source>
</evidence>
<protein>
    <submittedName>
        <fullName evidence="12">AAEL011071-PA</fullName>
    </submittedName>
</protein>
<dbReference type="STRING" id="7159.Q16R52"/>
<dbReference type="InterPro" id="IPR035979">
    <property type="entry name" value="RBD_domain_sf"/>
</dbReference>
<feature type="compositionally biased region" description="Basic residues" evidence="9">
    <location>
        <begin position="441"/>
        <end position="455"/>
    </location>
</feature>
<proteinExistence type="predicted"/>
<feature type="compositionally biased region" description="Basic residues" evidence="9">
    <location>
        <begin position="466"/>
        <end position="509"/>
    </location>
</feature>
<dbReference type="PhylomeDB" id="Q16R52"/>
<dbReference type="Gene3D" id="3.30.70.330">
    <property type="match status" value="1"/>
</dbReference>
<dbReference type="eggNOG" id="KOG2202">
    <property type="taxonomic scope" value="Eukaryota"/>
</dbReference>
<dbReference type="EMBL" id="CH477724">
    <property type="protein sequence ID" value="EAT36881.1"/>
    <property type="molecule type" value="Genomic_DNA"/>
</dbReference>
<dbReference type="Proteomes" id="UP000682892">
    <property type="component" value="Unassembled WGS sequence"/>
</dbReference>
<feature type="compositionally biased region" description="Basic and acidic residues" evidence="9">
    <location>
        <begin position="456"/>
        <end position="465"/>
    </location>
</feature>
<dbReference type="PROSITE" id="PS50103">
    <property type="entry name" value="ZF_C3H1"/>
    <property type="match status" value="2"/>
</dbReference>
<feature type="coiled-coil region" evidence="8">
    <location>
        <begin position="41"/>
        <end position="157"/>
    </location>
</feature>
<accession>Q16R52</accession>